<evidence type="ECO:0000259" key="4">
    <source>
        <dbReference type="SMART" id="SM00093"/>
    </source>
</evidence>
<gene>
    <name evidence="5" type="primary">SERPINA12</name>
</gene>
<keyword evidence="6" id="KW-1185">Reference proteome</keyword>
<dbReference type="AlphaFoldDB" id="I3LYX0"/>
<dbReference type="GO" id="GO:0090181">
    <property type="term" value="P:regulation of cholesterol metabolic process"/>
    <property type="evidence" value="ECO:0007669"/>
    <property type="project" value="Ensembl"/>
</dbReference>
<evidence type="ECO:0000313" key="6">
    <source>
        <dbReference type="Proteomes" id="UP000005215"/>
    </source>
</evidence>
<dbReference type="Proteomes" id="UP000005215">
    <property type="component" value="Unassembled WGS sequence"/>
</dbReference>
<dbReference type="InterPro" id="IPR036186">
    <property type="entry name" value="Serpin_sf"/>
</dbReference>
<dbReference type="InterPro" id="IPR023795">
    <property type="entry name" value="Serpin_CS"/>
</dbReference>
<dbReference type="Pfam" id="PF00079">
    <property type="entry name" value="Serpin"/>
    <property type="match status" value="1"/>
</dbReference>
<dbReference type="HOGENOM" id="CLU_023330_2_1_1"/>
<dbReference type="GO" id="GO:0006094">
    <property type="term" value="P:gluconeogenesis"/>
    <property type="evidence" value="ECO:0007669"/>
    <property type="project" value="Ensembl"/>
</dbReference>
<dbReference type="OMA" id="MFRGGMY"/>
<dbReference type="GO" id="GO:0005615">
    <property type="term" value="C:extracellular space"/>
    <property type="evidence" value="ECO:0007669"/>
    <property type="project" value="Ensembl"/>
</dbReference>
<dbReference type="SUPFAM" id="SSF56574">
    <property type="entry name" value="Serpins"/>
    <property type="match status" value="1"/>
</dbReference>
<dbReference type="EMBL" id="AGTP01112186">
    <property type="status" value="NOT_ANNOTATED_CDS"/>
    <property type="molecule type" value="Genomic_DNA"/>
</dbReference>
<dbReference type="Gene3D" id="3.30.497.10">
    <property type="entry name" value="Antithrombin, subunit I, domain 2"/>
    <property type="match status" value="1"/>
</dbReference>
<evidence type="ECO:0000256" key="2">
    <source>
        <dbReference type="RuleBase" id="RU000411"/>
    </source>
</evidence>
<dbReference type="Gene3D" id="2.30.39.10">
    <property type="entry name" value="Alpha-1-antitrypsin, domain 1"/>
    <property type="match status" value="1"/>
</dbReference>
<dbReference type="eggNOG" id="KOG2392">
    <property type="taxonomic scope" value="Eukaryota"/>
</dbReference>
<comment type="similarity">
    <text evidence="1 2">Belongs to the serpin family.</text>
</comment>
<dbReference type="InterPro" id="IPR000215">
    <property type="entry name" value="Serpin_fam"/>
</dbReference>
<reference evidence="5" key="2">
    <citation type="submission" date="2025-08" db="UniProtKB">
        <authorList>
            <consortium name="Ensembl"/>
        </authorList>
    </citation>
    <scope>IDENTIFICATION</scope>
</reference>
<dbReference type="GeneTree" id="ENSGT00940000161977"/>
<feature type="signal peptide" evidence="3">
    <location>
        <begin position="1"/>
        <end position="21"/>
    </location>
</feature>
<sequence>RTMNLPLGLALFLAGLLATEGLLSPNVSRLSYGDLSQAQGSKAKRIAHELAKRNMEFGFKLLKKLASRGSRQNIFFSPLSISTAFSMLSLGAQDSTLEEIKQGFSFREMPARDLHQGFYYLIRKLNQEKQGTKLAVGNVLFLDQKLKLQRNFLRETKTMYEAETVPTNFQDLEYTQKQINSYVSQKTQGLINNLIRSIDPGTVMILANFIYFQARWQHRFDPKETREENFFVDKSKTVKVPMMFHGGMYDVGYDDQLSCTLLEIPYSGNITATFVLPEEGKMKQLEEGLQANIFGRWKRLMSKRVVNVFVPRLHISGTYNLKNTLSQLGISKIFEENGDLTRISPYRSLKVSEAVHKAELKMDEKGTEGAAGSGAQTLPMETPQNVKLNKPFLMMVYEKLTPSMIFLAKIVNPSGK</sequence>
<dbReference type="PANTHER" id="PTHR11461:SF157">
    <property type="entry name" value="SERPIN A12"/>
    <property type="match status" value="1"/>
</dbReference>
<evidence type="ECO:0000256" key="1">
    <source>
        <dbReference type="ARBA" id="ARBA00009500"/>
    </source>
</evidence>
<dbReference type="Ensembl" id="ENSSTOT00000001613.2">
    <property type="protein sequence ID" value="ENSSTOP00000001444.2"/>
    <property type="gene ID" value="ENSSTOG00000001616.2"/>
</dbReference>
<keyword evidence="3" id="KW-0732">Signal</keyword>
<feature type="domain" description="Serpin" evidence="4">
    <location>
        <begin position="59"/>
        <end position="413"/>
    </location>
</feature>
<feature type="chain" id="PRO_5003675541" evidence="3">
    <location>
        <begin position="22"/>
        <end position="416"/>
    </location>
</feature>
<dbReference type="FunCoup" id="I3LYX0">
    <property type="interactions" value="81"/>
</dbReference>
<dbReference type="GO" id="GO:0051055">
    <property type="term" value="P:negative regulation of lipid biosynthetic process"/>
    <property type="evidence" value="ECO:0007669"/>
    <property type="project" value="Ensembl"/>
</dbReference>
<dbReference type="PROSITE" id="PS00284">
    <property type="entry name" value="SERPIN"/>
    <property type="match status" value="1"/>
</dbReference>
<dbReference type="InterPro" id="IPR042178">
    <property type="entry name" value="Serpin_sf_1"/>
</dbReference>
<dbReference type="GO" id="GO:0005886">
    <property type="term" value="C:plasma membrane"/>
    <property type="evidence" value="ECO:0007669"/>
    <property type="project" value="Ensembl"/>
</dbReference>
<accession>I3LYX0</accession>
<dbReference type="GO" id="GO:0046628">
    <property type="term" value="P:positive regulation of insulin receptor signaling pathway"/>
    <property type="evidence" value="ECO:0007669"/>
    <property type="project" value="Ensembl"/>
</dbReference>
<reference evidence="5" key="3">
    <citation type="submission" date="2025-09" db="UniProtKB">
        <authorList>
            <consortium name="Ensembl"/>
        </authorList>
    </citation>
    <scope>IDENTIFICATION</scope>
</reference>
<dbReference type="InterPro" id="IPR042185">
    <property type="entry name" value="Serpin_sf_2"/>
</dbReference>
<dbReference type="EMBL" id="AGTP01112185">
    <property type="status" value="NOT_ANNOTATED_CDS"/>
    <property type="molecule type" value="Genomic_DNA"/>
</dbReference>
<dbReference type="InParanoid" id="I3LYX0"/>
<dbReference type="GO" id="GO:0051897">
    <property type="term" value="P:positive regulation of phosphatidylinositol 3-kinase/protein kinase B signal transduction"/>
    <property type="evidence" value="ECO:0007669"/>
    <property type="project" value="Ensembl"/>
</dbReference>
<dbReference type="GO" id="GO:0090207">
    <property type="term" value="P:regulation of triglyceride metabolic process"/>
    <property type="evidence" value="ECO:0007669"/>
    <property type="project" value="Ensembl"/>
</dbReference>
<dbReference type="STRING" id="43179.ENSSTOP00000001444"/>
<name>I3LYX0_ICTTR</name>
<proteinExistence type="inferred from homology"/>
<evidence type="ECO:0000256" key="3">
    <source>
        <dbReference type="SAM" id="SignalP"/>
    </source>
</evidence>
<dbReference type="GO" id="GO:0043491">
    <property type="term" value="P:phosphatidylinositol 3-kinase/protein kinase B signal transduction"/>
    <property type="evidence" value="ECO:0007669"/>
    <property type="project" value="Ensembl"/>
</dbReference>
<dbReference type="PANTHER" id="PTHR11461">
    <property type="entry name" value="SERINE PROTEASE INHIBITOR, SERPIN"/>
    <property type="match status" value="1"/>
</dbReference>
<dbReference type="FunFam" id="2.30.39.10:FF:000002">
    <property type="entry name" value="Serpin family D member 1"/>
    <property type="match status" value="1"/>
</dbReference>
<protein>
    <submittedName>
        <fullName evidence="5">Serpin family A member 12</fullName>
    </submittedName>
</protein>
<dbReference type="FunFam" id="3.30.497.10:FF:000001">
    <property type="entry name" value="Serine protease inhibitor"/>
    <property type="match status" value="1"/>
</dbReference>
<organism evidence="5 6">
    <name type="scientific">Ictidomys tridecemlineatus</name>
    <name type="common">Thirteen-lined ground squirrel</name>
    <name type="synonym">Spermophilus tridecemlineatus</name>
    <dbReference type="NCBI Taxonomy" id="43179"/>
    <lineage>
        <taxon>Eukaryota</taxon>
        <taxon>Metazoa</taxon>
        <taxon>Chordata</taxon>
        <taxon>Craniata</taxon>
        <taxon>Vertebrata</taxon>
        <taxon>Euteleostomi</taxon>
        <taxon>Mammalia</taxon>
        <taxon>Eutheria</taxon>
        <taxon>Euarchontoglires</taxon>
        <taxon>Glires</taxon>
        <taxon>Rodentia</taxon>
        <taxon>Sciuromorpha</taxon>
        <taxon>Sciuridae</taxon>
        <taxon>Xerinae</taxon>
        <taxon>Marmotini</taxon>
        <taxon>Ictidomys</taxon>
    </lineage>
</organism>
<dbReference type="InterPro" id="IPR023796">
    <property type="entry name" value="Serpin_dom"/>
</dbReference>
<dbReference type="GO" id="GO:0004867">
    <property type="term" value="F:serine-type endopeptidase inhibitor activity"/>
    <property type="evidence" value="ECO:0007669"/>
    <property type="project" value="InterPro"/>
</dbReference>
<dbReference type="GO" id="GO:0045721">
    <property type="term" value="P:negative regulation of gluconeogenesis"/>
    <property type="evidence" value="ECO:0007669"/>
    <property type="project" value="Ensembl"/>
</dbReference>
<evidence type="ECO:0000313" key="5">
    <source>
        <dbReference type="Ensembl" id="ENSSTOP00000001444.2"/>
    </source>
</evidence>
<dbReference type="SMART" id="SM00093">
    <property type="entry name" value="SERPIN"/>
    <property type="match status" value="1"/>
</dbReference>
<dbReference type="GO" id="GO:0008610">
    <property type="term" value="P:lipid biosynthetic process"/>
    <property type="evidence" value="ECO:0007669"/>
    <property type="project" value="Ensembl"/>
</dbReference>
<reference evidence="6" key="1">
    <citation type="submission" date="2011-11" db="EMBL/GenBank/DDBJ databases">
        <title>The Draft Genome of Spermophilus tridecemlineatus.</title>
        <authorList>
            <consortium name="The Broad Institute Genome Assembly &amp; Analysis Group"/>
            <consortium name="Computational R&amp;D Group"/>
            <consortium name="and Sequencing Platform"/>
            <person name="Di Palma F."/>
            <person name="Alfoldi J."/>
            <person name="Johnson J."/>
            <person name="Berlin A."/>
            <person name="Gnerre S."/>
            <person name="Jaffe D."/>
            <person name="MacCallum I."/>
            <person name="Young S."/>
            <person name="Walker B.J."/>
            <person name="Lindblad-Toh K."/>
        </authorList>
    </citation>
    <scope>NUCLEOTIDE SEQUENCE [LARGE SCALE GENOMIC DNA]</scope>
</reference>